<organism evidence="12 13">
    <name type="scientific">Rothia endophytica</name>
    <dbReference type="NCBI Taxonomy" id="1324766"/>
    <lineage>
        <taxon>Bacteria</taxon>
        <taxon>Bacillati</taxon>
        <taxon>Actinomycetota</taxon>
        <taxon>Actinomycetes</taxon>
        <taxon>Micrococcales</taxon>
        <taxon>Micrococcaceae</taxon>
        <taxon>Rothia</taxon>
    </lineage>
</organism>
<dbReference type="PANTHER" id="PTHR30616">
    <property type="entry name" value="UNCHARACTERIZED PROTEIN YFIH"/>
    <property type="match status" value="1"/>
</dbReference>
<dbReference type="InterPro" id="IPR011324">
    <property type="entry name" value="Cytotoxic_necrot_fac-like_cat"/>
</dbReference>
<evidence type="ECO:0000256" key="3">
    <source>
        <dbReference type="ARBA" id="ARBA00007353"/>
    </source>
</evidence>
<dbReference type="PANTHER" id="PTHR30616:SF2">
    <property type="entry name" value="PURINE NUCLEOSIDE PHOSPHORYLASE LACC1"/>
    <property type="match status" value="1"/>
</dbReference>
<evidence type="ECO:0000256" key="2">
    <source>
        <dbReference type="ARBA" id="ARBA00003215"/>
    </source>
</evidence>
<comment type="function">
    <text evidence="2">Purine nucleoside enzyme that catalyzes the phosphorolysis of adenosine and inosine nucleosides, yielding D-ribose 1-phosphate and the respective free bases, adenine and hypoxanthine. Also catalyzes the phosphorolysis of S-methyl-5'-thioadenosine into adenine and S-methyl-5-thio-alpha-D-ribose 1-phosphate. Also has adenosine deaminase activity.</text>
</comment>
<dbReference type="Pfam" id="PF02578">
    <property type="entry name" value="Cu-oxidase_4"/>
    <property type="match status" value="1"/>
</dbReference>
<proteinExistence type="inferred from homology"/>
<keyword evidence="8" id="KW-0186">Copper</keyword>
<comment type="catalytic activity">
    <reaction evidence="11">
        <text>S-methyl-5'-thioadenosine + phosphate = 5-(methylsulfanyl)-alpha-D-ribose 1-phosphate + adenine</text>
        <dbReference type="Rhea" id="RHEA:11852"/>
        <dbReference type="ChEBI" id="CHEBI:16708"/>
        <dbReference type="ChEBI" id="CHEBI:17509"/>
        <dbReference type="ChEBI" id="CHEBI:43474"/>
        <dbReference type="ChEBI" id="CHEBI:58533"/>
        <dbReference type="EC" id="2.4.2.28"/>
    </reaction>
    <physiologicalReaction direction="left-to-right" evidence="11">
        <dbReference type="Rhea" id="RHEA:11853"/>
    </physiologicalReaction>
</comment>
<dbReference type="InterPro" id="IPR038371">
    <property type="entry name" value="Cu_polyphenol_OxRdtase_sf"/>
</dbReference>
<dbReference type="EMBL" id="BAABKP010000006">
    <property type="protein sequence ID" value="GAA4800434.1"/>
    <property type="molecule type" value="Genomic_DNA"/>
</dbReference>
<dbReference type="CDD" id="cd16833">
    <property type="entry name" value="YfiH"/>
    <property type="match status" value="1"/>
</dbReference>
<evidence type="ECO:0000256" key="8">
    <source>
        <dbReference type="ARBA" id="ARBA00023008"/>
    </source>
</evidence>
<gene>
    <name evidence="12" type="primary">pgeF</name>
    <name evidence="12" type="ORF">GCM10023352_20630</name>
</gene>
<evidence type="ECO:0000256" key="10">
    <source>
        <dbReference type="ARBA" id="ARBA00048968"/>
    </source>
</evidence>
<keyword evidence="4" id="KW-0808">Transferase</keyword>
<comment type="catalytic activity">
    <reaction evidence="10">
        <text>adenosine + phosphate = alpha-D-ribose 1-phosphate + adenine</text>
        <dbReference type="Rhea" id="RHEA:27642"/>
        <dbReference type="ChEBI" id="CHEBI:16335"/>
        <dbReference type="ChEBI" id="CHEBI:16708"/>
        <dbReference type="ChEBI" id="CHEBI:43474"/>
        <dbReference type="ChEBI" id="CHEBI:57720"/>
        <dbReference type="EC" id="2.4.2.1"/>
    </reaction>
    <physiologicalReaction direction="left-to-right" evidence="10">
        <dbReference type="Rhea" id="RHEA:27643"/>
    </physiologicalReaction>
</comment>
<dbReference type="Proteomes" id="UP001500187">
    <property type="component" value="Unassembled WGS sequence"/>
</dbReference>
<evidence type="ECO:0000256" key="7">
    <source>
        <dbReference type="ARBA" id="ARBA00022833"/>
    </source>
</evidence>
<evidence type="ECO:0000256" key="5">
    <source>
        <dbReference type="ARBA" id="ARBA00022723"/>
    </source>
</evidence>
<dbReference type="RefSeq" id="WP_345447269.1">
    <property type="nucleotide sequence ID" value="NZ_BAABKP010000006.1"/>
</dbReference>
<dbReference type="SUPFAM" id="SSF64438">
    <property type="entry name" value="CNF1/YfiH-like putative cysteine hydrolases"/>
    <property type="match status" value="1"/>
</dbReference>
<comment type="caution">
    <text evidence="12">The sequence shown here is derived from an EMBL/GenBank/DDBJ whole genome shotgun (WGS) entry which is preliminary data.</text>
</comment>
<protein>
    <submittedName>
        <fullName evidence="12">Peptidoglycan editing factor PgeF</fullName>
    </submittedName>
</protein>
<comment type="similarity">
    <text evidence="3">Belongs to the purine nucleoside phosphorylase YfiH/LACC1 family.</text>
</comment>
<evidence type="ECO:0000256" key="4">
    <source>
        <dbReference type="ARBA" id="ARBA00022679"/>
    </source>
</evidence>
<sequence>MHDVLYSRHAVSTADGSTVHLGFTSRAAGNLGLHVGDSPAEAVEHRADLEDALLGSSTAVGFIYLEQVHGTVVCDADQVVAERHTRTGGEDAARQLRSAAPVADAAVSCDSRALSVMVADCIPLVFVGEHRVTGSPILGVAHAGRRGLLDGVIEATVQELLARSAENIRVWIGPSICGRCYEVPADMHRESSRLLPEVASTTSWGTPALDLPAGAHAVLQKLPAVTEVSDEFSACTLETEQLFSHRAVAHGREAGRIAGLVWVEKG</sequence>
<evidence type="ECO:0000313" key="13">
    <source>
        <dbReference type="Proteomes" id="UP001500187"/>
    </source>
</evidence>
<keyword evidence="5" id="KW-0479">Metal-binding</keyword>
<comment type="catalytic activity">
    <reaction evidence="9">
        <text>adenosine + H2O + H(+) = inosine + NH4(+)</text>
        <dbReference type="Rhea" id="RHEA:24408"/>
        <dbReference type="ChEBI" id="CHEBI:15377"/>
        <dbReference type="ChEBI" id="CHEBI:15378"/>
        <dbReference type="ChEBI" id="CHEBI:16335"/>
        <dbReference type="ChEBI" id="CHEBI:17596"/>
        <dbReference type="ChEBI" id="CHEBI:28938"/>
        <dbReference type="EC" id="3.5.4.4"/>
    </reaction>
    <physiologicalReaction direction="left-to-right" evidence="9">
        <dbReference type="Rhea" id="RHEA:24409"/>
    </physiologicalReaction>
</comment>
<comment type="catalytic activity">
    <reaction evidence="1">
        <text>inosine + phosphate = alpha-D-ribose 1-phosphate + hypoxanthine</text>
        <dbReference type="Rhea" id="RHEA:27646"/>
        <dbReference type="ChEBI" id="CHEBI:17368"/>
        <dbReference type="ChEBI" id="CHEBI:17596"/>
        <dbReference type="ChEBI" id="CHEBI:43474"/>
        <dbReference type="ChEBI" id="CHEBI:57720"/>
        <dbReference type="EC" id="2.4.2.1"/>
    </reaction>
    <physiologicalReaction direction="left-to-right" evidence="1">
        <dbReference type="Rhea" id="RHEA:27647"/>
    </physiologicalReaction>
</comment>
<evidence type="ECO:0000256" key="9">
    <source>
        <dbReference type="ARBA" id="ARBA00047989"/>
    </source>
</evidence>
<keyword evidence="13" id="KW-1185">Reference proteome</keyword>
<reference evidence="13" key="1">
    <citation type="journal article" date="2019" name="Int. J. Syst. Evol. Microbiol.">
        <title>The Global Catalogue of Microorganisms (GCM) 10K type strain sequencing project: providing services to taxonomists for standard genome sequencing and annotation.</title>
        <authorList>
            <consortium name="The Broad Institute Genomics Platform"/>
            <consortium name="The Broad Institute Genome Sequencing Center for Infectious Disease"/>
            <person name="Wu L."/>
            <person name="Ma J."/>
        </authorList>
    </citation>
    <scope>NUCLEOTIDE SEQUENCE [LARGE SCALE GENOMIC DNA]</scope>
    <source>
        <strain evidence="13">JCM 18541</strain>
    </source>
</reference>
<keyword evidence="6" id="KW-0378">Hydrolase</keyword>
<name>A0ABP9BUA7_9MICC</name>
<evidence type="ECO:0000256" key="1">
    <source>
        <dbReference type="ARBA" id="ARBA00000553"/>
    </source>
</evidence>
<accession>A0ABP9BUA7</accession>
<dbReference type="Gene3D" id="3.60.140.10">
    <property type="entry name" value="CNF1/YfiH-like putative cysteine hydrolases"/>
    <property type="match status" value="1"/>
</dbReference>
<evidence type="ECO:0000313" key="12">
    <source>
        <dbReference type="EMBL" id="GAA4800434.1"/>
    </source>
</evidence>
<keyword evidence="7" id="KW-0862">Zinc</keyword>
<evidence type="ECO:0000256" key="11">
    <source>
        <dbReference type="ARBA" id="ARBA00049893"/>
    </source>
</evidence>
<dbReference type="InterPro" id="IPR003730">
    <property type="entry name" value="Cu_polyphenol_OxRdtase"/>
</dbReference>
<evidence type="ECO:0000256" key="6">
    <source>
        <dbReference type="ARBA" id="ARBA00022801"/>
    </source>
</evidence>